<accession>A0A2J6XEH8</accession>
<gene>
    <name evidence="3" type="ORF">C0184_01270</name>
</gene>
<dbReference type="Pfam" id="PF01370">
    <property type="entry name" value="Epimerase"/>
    <property type="match status" value="1"/>
</dbReference>
<protein>
    <submittedName>
        <fullName evidence="3">NAD-dependent epimerase</fullName>
    </submittedName>
</protein>
<dbReference type="SUPFAM" id="SSF51735">
    <property type="entry name" value="NAD(P)-binding Rossmann-fold domains"/>
    <property type="match status" value="1"/>
</dbReference>
<comment type="caution">
    <text evidence="3">The sequence shown here is derived from an EMBL/GenBank/DDBJ whole genome shotgun (WGS) entry which is preliminary data.</text>
</comment>
<proteinExistence type="inferred from homology"/>
<reference evidence="3 4" key="1">
    <citation type="submission" date="2018-01" db="EMBL/GenBank/DDBJ databases">
        <title>Metagenomic assembled genomes from two thermal pools in the Uzon Caldera, Kamchatka, Russia.</title>
        <authorList>
            <person name="Wilkins L."/>
            <person name="Ettinger C."/>
        </authorList>
    </citation>
    <scope>NUCLEOTIDE SEQUENCE [LARGE SCALE GENOMIC DNA]</scope>
    <source>
        <strain evidence="3">ZAV-02</strain>
    </source>
</reference>
<dbReference type="Gene3D" id="3.40.50.720">
    <property type="entry name" value="NAD(P)-binding Rossmann-like Domain"/>
    <property type="match status" value="1"/>
</dbReference>
<evidence type="ECO:0000259" key="2">
    <source>
        <dbReference type="Pfam" id="PF01370"/>
    </source>
</evidence>
<name>A0A2J6XEH8_9CHLR</name>
<dbReference type="AlphaFoldDB" id="A0A2J6XEH8"/>
<dbReference type="Gene3D" id="3.90.25.10">
    <property type="entry name" value="UDP-galactose 4-epimerase, domain 1"/>
    <property type="match status" value="1"/>
</dbReference>
<feature type="domain" description="NAD-dependent epimerase/dehydratase" evidence="2">
    <location>
        <begin position="12"/>
        <end position="252"/>
    </location>
</feature>
<dbReference type="Proteomes" id="UP000243376">
    <property type="component" value="Unassembled WGS sequence"/>
</dbReference>
<sequence length="337" mass="38062">MIDLQTLSGARVLITGGLGFIGSNLAHRLVELGAQITLVDSLIPEYGGNLYNIAGIEDRVRVNIADVRDEYSMNYLVQGHDILFNLAGQTSHLDSMRNPYIDLDINCRAQLSILEACRKHNPRITVVYASTRQIYGKPDYLPVDERHLLHPVDVNGINKMAGEWYHILYNNVYGIRACALRLTNTYGPRMRVKDARQTFLGVWIRNVIEGKPIQVWGDGKQLRDFTYIDDCVDALLLAALHPAATGQIFNLGGLEVINLRDLAALTVEVAGGGSFEIIPYPPDRKSIDIGDYYADDRRIRQMLGWQPRIDLRTGLARTIAFYREHHQHYWDSVMEGV</sequence>
<evidence type="ECO:0000313" key="3">
    <source>
        <dbReference type="EMBL" id="PMP86402.1"/>
    </source>
</evidence>
<dbReference type="PRINTS" id="PR01713">
    <property type="entry name" value="NUCEPIMERASE"/>
</dbReference>
<comment type="similarity">
    <text evidence="1">Belongs to the NAD(P)-dependent epimerase/dehydratase family.</text>
</comment>
<evidence type="ECO:0000313" key="4">
    <source>
        <dbReference type="Proteomes" id="UP000243376"/>
    </source>
</evidence>
<evidence type="ECO:0000256" key="1">
    <source>
        <dbReference type="ARBA" id="ARBA00007637"/>
    </source>
</evidence>
<dbReference type="PANTHER" id="PTHR43000">
    <property type="entry name" value="DTDP-D-GLUCOSE 4,6-DEHYDRATASE-RELATED"/>
    <property type="match status" value="1"/>
</dbReference>
<organism evidence="3 4">
    <name type="scientific">Chloroflexus aggregans</name>
    <dbReference type="NCBI Taxonomy" id="152260"/>
    <lineage>
        <taxon>Bacteria</taxon>
        <taxon>Bacillati</taxon>
        <taxon>Chloroflexota</taxon>
        <taxon>Chloroflexia</taxon>
        <taxon>Chloroflexales</taxon>
        <taxon>Chloroflexineae</taxon>
        <taxon>Chloroflexaceae</taxon>
        <taxon>Chloroflexus</taxon>
    </lineage>
</organism>
<dbReference type="InterPro" id="IPR036291">
    <property type="entry name" value="NAD(P)-bd_dom_sf"/>
</dbReference>
<dbReference type="EMBL" id="PNIQ01000093">
    <property type="protein sequence ID" value="PMP86402.1"/>
    <property type="molecule type" value="Genomic_DNA"/>
</dbReference>
<dbReference type="InterPro" id="IPR001509">
    <property type="entry name" value="Epimerase_deHydtase"/>
</dbReference>